<comment type="caution">
    <text evidence="2">The sequence shown here is derived from an EMBL/GenBank/DDBJ whole genome shotgun (WGS) entry which is preliminary data.</text>
</comment>
<feature type="transmembrane region" description="Helical" evidence="1">
    <location>
        <begin position="43"/>
        <end position="61"/>
    </location>
</feature>
<feature type="transmembrane region" description="Helical" evidence="1">
    <location>
        <begin position="138"/>
        <end position="158"/>
    </location>
</feature>
<dbReference type="Proteomes" id="UP001597214">
    <property type="component" value="Unassembled WGS sequence"/>
</dbReference>
<accession>A0ABW4LPP9</accession>
<keyword evidence="3" id="KW-1185">Reference proteome</keyword>
<dbReference type="RefSeq" id="WP_377927221.1">
    <property type="nucleotide sequence ID" value="NZ_JBHUEM010000005.1"/>
</dbReference>
<evidence type="ECO:0000313" key="2">
    <source>
        <dbReference type="EMBL" id="MFD1736075.1"/>
    </source>
</evidence>
<keyword evidence="1" id="KW-0472">Membrane</keyword>
<dbReference type="EMBL" id="JBHUEM010000005">
    <property type="protein sequence ID" value="MFD1736075.1"/>
    <property type="molecule type" value="Genomic_DNA"/>
</dbReference>
<evidence type="ECO:0000313" key="3">
    <source>
        <dbReference type="Proteomes" id="UP001597214"/>
    </source>
</evidence>
<proteinExistence type="predicted"/>
<keyword evidence="1" id="KW-1133">Transmembrane helix</keyword>
<organism evidence="2 3">
    <name type="scientific">Bacillus salitolerans</name>
    <dbReference type="NCBI Taxonomy" id="1437434"/>
    <lineage>
        <taxon>Bacteria</taxon>
        <taxon>Bacillati</taxon>
        <taxon>Bacillota</taxon>
        <taxon>Bacilli</taxon>
        <taxon>Bacillales</taxon>
        <taxon>Bacillaceae</taxon>
        <taxon>Bacillus</taxon>
    </lineage>
</organism>
<feature type="transmembrane region" description="Helical" evidence="1">
    <location>
        <begin position="104"/>
        <end position="126"/>
    </location>
</feature>
<evidence type="ECO:0000256" key="1">
    <source>
        <dbReference type="SAM" id="Phobius"/>
    </source>
</evidence>
<feature type="transmembrane region" description="Helical" evidence="1">
    <location>
        <begin position="19"/>
        <end position="37"/>
    </location>
</feature>
<sequence length="178" mass="20965">MNVENSNFIRSPRLIDNNYFQASFFIALILFLILNWTLVMESFLLQTNVLLIQTVWFLLLLKTGTYVHEYSHYFAARFIFNIKTFVSIKKRRCIPLKALTPNQFLIIVIFPSVVQGIIWITCYLLFEDSFIYLSCLFVYYFVGSLSDICLFFKALPLVNKNVLLRYKASGTFQVKQLY</sequence>
<keyword evidence="1" id="KW-0812">Transmembrane</keyword>
<gene>
    <name evidence="2" type="ORF">ACFSCX_05805</name>
</gene>
<protein>
    <recommendedName>
        <fullName evidence="4">DUF3267 domain-containing protein</fullName>
    </recommendedName>
</protein>
<reference evidence="3" key="1">
    <citation type="journal article" date="2019" name="Int. J. Syst. Evol. Microbiol.">
        <title>The Global Catalogue of Microorganisms (GCM) 10K type strain sequencing project: providing services to taxonomists for standard genome sequencing and annotation.</title>
        <authorList>
            <consortium name="The Broad Institute Genomics Platform"/>
            <consortium name="The Broad Institute Genome Sequencing Center for Infectious Disease"/>
            <person name="Wu L."/>
            <person name="Ma J."/>
        </authorList>
    </citation>
    <scope>NUCLEOTIDE SEQUENCE [LARGE SCALE GENOMIC DNA]</scope>
    <source>
        <strain evidence="3">CCUG 49339</strain>
    </source>
</reference>
<evidence type="ECO:0008006" key="4">
    <source>
        <dbReference type="Google" id="ProtNLM"/>
    </source>
</evidence>
<name>A0ABW4LPP9_9BACI</name>